<organism evidence="4 5">
    <name type="scientific">Candidatus Thiodiazotropha lotti</name>
    <dbReference type="NCBI Taxonomy" id="2792787"/>
    <lineage>
        <taxon>Bacteria</taxon>
        <taxon>Pseudomonadati</taxon>
        <taxon>Pseudomonadota</taxon>
        <taxon>Gammaproteobacteria</taxon>
        <taxon>Chromatiales</taxon>
        <taxon>Sedimenticolaceae</taxon>
        <taxon>Candidatus Thiodiazotropha</taxon>
    </lineage>
</organism>
<evidence type="ECO:0000259" key="3">
    <source>
        <dbReference type="Pfam" id="PF13511"/>
    </source>
</evidence>
<dbReference type="SUPFAM" id="SSF53955">
    <property type="entry name" value="Lysozyme-like"/>
    <property type="match status" value="1"/>
</dbReference>
<accession>A0A9E4K3G8</accession>
<name>A0A9E4K3G8_9GAMM</name>
<dbReference type="GO" id="GO:0016020">
    <property type="term" value="C:membrane"/>
    <property type="evidence" value="ECO:0007669"/>
    <property type="project" value="InterPro"/>
</dbReference>
<feature type="domain" description="DUF4124" evidence="3">
    <location>
        <begin position="24"/>
        <end position="61"/>
    </location>
</feature>
<reference evidence="4" key="1">
    <citation type="journal article" date="2021" name="Proc. Natl. Acad. Sci. U.S.A.">
        <title>Global biogeography of chemosynthetic symbionts reveals both localized and globally distributed symbiont groups. .</title>
        <authorList>
            <person name="Osvatic J.T."/>
            <person name="Wilkins L.G.E."/>
            <person name="Leibrecht L."/>
            <person name="Leray M."/>
            <person name="Zauner S."/>
            <person name="Polzin J."/>
            <person name="Camacho Y."/>
            <person name="Gros O."/>
            <person name="van Gils J.A."/>
            <person name="Eisen J.A."/>
            <person name="Petersen J.M."/>
            <person name="Yuen B."/>
        </authorList>
    </citation>
    <scope>NUCLEOTIDE SEQUENCE</scope>
    <source>
        <strain evidence="4">MAGL173</strain>
    </source>
</reference>
<dbReference type="InterPro" id="IPR008258">
    <property type="entry name" value="Transglycosylase_SLT_dom_1"/>
</dbReference>
<dbReference type="AlphaFoldDB" id="A0A9E4K3G8"/>
<dbReference type="InterPro" id="IPR000189">
    <property type="entry name" value="Transglyc_AS"/>
</dbReference>
<sequence length="211" mass="24075">MTLLTMKTARECLGTLFLAGLVFVVPLSAEAEIYKYKDSRGGIHFTDKPMKGNYRLLWRSGKKQSRKGRFSMKKFRQNKAEVSPYIDDIAKQLHLHPGLLHAIVRVESAYDPKAVSHKGAQGLMQLMPATAKRYGVENSYDPRQNLRGGATYLKDLLRMFEYDIKLALAAYNAGENAVLKYGKQIPPYPETQKYVKKVLNEFERNRLAMLN</sequence>
<dbReference type="PROSITE" id="PS00922">
    <property type="entry name" value="TRANSGLYCOSYLASE"/>
    <property type="match status" value="1"/>
</dbReference>
<dbReference type="GO" id="GO:0008933">
    <property type="term" value="F:peptidoglycan lytic transglycosylase activity"/>
    <property type="evidence" value="ECO:0007669"/>
    <property type="project" value="InterPro"/>
</dbReference>
<evidence type="ECO:0000313" key="4">
    <source>
        <dbReference type="EMBL" id="MCG7938527.1"/>
    </source>
</evidence>
<evidence type="ECO:0000313" key="5">
    <source>
        <dbReference type="Proteomes" id="UP000886687"/>
    </source>
</evidence>
<dbReference type="PANTHER" id="PTHR37423">
    <property type="entry name" value="SOLUBLE LYTIC MUREIN TRANSGLYCOSYLASE-RELATED"/>
    <property type="match status" value="1"/>
</dbReference>
<proteinExistence type="inferred from homology"/>
<dbReference type="PANTHER" id="PTHR37423:SF2">
    <property type="entry name" value="MEMBRANE-BOUND LYTIC MUREIN TRANSGLYCOSYLASE C"/>
    <property type="match status" value="1"/>
</dbReference>
<dbReference type="Proteomes" id="UP000886687">
    <property type="component" value="Unassembled WGS sequence"/>
</dbReference>
<comment type="similarity">
    <text evidence="1">Belongs to the transglycosylase Slt family.</text>
</comment>
<dbReference type="EMBL" id="JAEPDI010000003">
    <property type="protein sequence ID" value="MCG7938527.1"/>
    <property type="molecule type" value="Genomic_DNA"/>
</dbReference>
<dbReference type="Gene3D" id="1.10.530.10">
    <property type="match status" value="1"/>
</dbReference>
<protein>
    <submittedName>
        <fullName evidence="4">Lytic transglycosylase domain-containing protein</fullName>
    </submittedName>
</protein>
<dbReference type="Pfam" id="PF13511">
    <property type="entry name" value="DUF4124"/>
    <property type="match status" value="1"/>
</dbReference>
<feature type="domain" description="Transglycosylase SLT" evidence="2">
    <location>
        <begin position="85"/>
        <end position="184"/>
    </location>
</feature>
<evidence type="ECO:0000256" key="1">
    <source>
        <dbReference type="ARBA" id="ARBA00007734"/>
    </source>
</evidence>
<dbReference type="CDD" id="cd00254">
    <property type="entry name" value="LT-like"/>
    <property type="match status" value="1"/>
</dbReference>
<dbReference type="InterPro" id="IPR023346">
    <property type="entry name" value="Lysozyme-like_dom_sf"/>
</dbReference>
<dbReference type="InterPro" id="IPR025392">
    <property type="entry name" value="DUF4124"/>
</dbReference>
<dbReference type="Pfam" id="PF01464">
    <property type="entry name" value="SLT"/>
    <property type="match status" value="1"/>
</dbReference>
<comment type="caution">
    <text evidence="4">The sequence shown here is derived from an EMBL/GenBank/DDBJ whole genome shotgun (WGS) entry which is preliminary data.</text>
</comment>
<evidence type="ECO:0000259" key="2">
    <source>
        <dbReference type="Pfam" id="PF01464"/>
    </source>
</evidence>
<gene>
    <name evidence="4" type="ORF">JAZ04_06675</name>
</gene>
<dbReference type="GO" id="GO:0000270">
    <property type="term" value="P:peptidoglycan metabolic process"/>
    <property type="evidence" value="ECO:0007669"/>
    <property type="project" value="InterPro"/>
</dbReference>